<accession>A0ABP0RNK8</accession>
<dbReference type="Proteomes" id="UP001642464">
    <property type="component" value="Unassembled WGS sequence"/>
</dbReference>
<sequence length="373" mass="42043">MTMSEPPTKESCSYAVPCVEFWESQRGLCKLAVQRKSLVKEAEGKAIVHPSLPNLRLNYLLLKGYTKTMKEKGVILTKHMTYILPAISDFYESMDPELDTKLDGPRTVIYGTALEAFEELAGLASQDAEAMGDDESKGAGRDALSSTAASSAKIDPKAISALLTMVKAKMKKNLESGFVSREDQLKLQQKVDKKKEAKEKGESEENQKKTKEAKEKETKTKKKRNDDEDQEPMEEEPEGKRVAPKKKPKDKDGPQKKAGEKATFAKRYRPTSKQNSLKFDRIRDVYNVDLRKYLTGHTWYMPTNVLAIHSLGDAQELLSVTDMLIRDWDFCFIEHYAGYGQLTNVMREEHGPSARLDLAYHRGHDLLTPAGFA</sequence>
<keyword evidence="3" id="KW-1185">Reference proteome</keyword>
<proteinExistence type="predicted"/>
<feature type="compositionally biased region" description="Basic and acidic residues" evidence="1">
    <location>
        <begin position="189"/>
        <end position="218"/>
    </location>
</feature>
<protein>
    <submittedName>
        <fullName evidence="2">Uncharacterized protein</fullName>
    </submittedName>
</protein>
<evidence type="ECO:0000313" key="3">
    <source>
        <dbReference type="Proteomes" id="UP001642464"/>
    </source>
</evidence>
<feature type="region of interest" description="Disordered" evidence="1">
    <location>
        <begin position="128"/>
        <end position="151"/>
    </location>
</feature>
<evidence type="ECO:0000256" key="1">
    <source>
        <dbReference type="SAM" id="MobiDB-lite"/>
    </source>
</evidence>
<evidence type="ECO:0000313" key="2">
    <source>
        <dbReference type="EMBL" id="CAK9100851.1"/>
    </source>
</evidence>
<feature type="region of interest" description="Disordered" evidence="1">
    <location>
        <begin position="189"/>
        <end position="270"/>
    </location>
</feature>
<feature type="compositionally biased region" description="Acidic residues" evidence="1">
    <location>
        <begin position="227"/>
        <end position="237"/>
    </location>
</feature>
<gene>
    <name evidence="2" type="ORF">SCF082_LOCUS47174</name>
</gene>
<feature type="compositionally biased region" description="Basic and acidic residues" evidence="1">
    <location>
        <begin position="249"/>
        <end position="260"/>
    </location>
</feature>
<comment type="caution">
    <text evidence="2">The sequence shown here is derived from an EMBL/GenBank/DDBJ whole genome shotgun (WGS) entry which is preliminary data.</text>
</comment>
<reference evidence="2 3" key="1">
    <citation type="submission" date="2024-02" db="EMBL/GenBank/DDBJ databases">
        <authorList>
            <person name="Chen Y."/>
            <person name="Shah S."/>
            <person name="Dougan E. K."/>
            <person name="Thang M."/>
            <person name="Chan C."/>
        </authorList>
    </citation>
    <scope>NUCLEOTIDE SEQUENCE [LARGE SCALE GENOMIC DNA]</scope>
</reference>
<name>A0ABP0RNK8_9DINO</name>
<organism evidence="2 3">
    <name type="scientific">Durusdinium trenchii</name>
    <dbReference type="NCBI Taxonomy" id="1381693"/>
    <lineage>
        <taxon>Eukaryota</taxon>
        <taxon>Sar</taxon>
        <taxon>Alveolata</taxon>
        <taxon>Dinophyceae</taxon>
        <taxon>Suessiales</taxon>
        <taxon>Symbiodiniaceae</taxon>
        <taxon>Durusdinium</taxon>
    </lineage>
</organism>
<dbReference type="EMBL" id="CAXAMM010041707">
    <property type="protein sequence ID" value="CAK9100851.1"/>
    <property type="molecule type" value="Genomic_DNA"/>
</dbReference>